<reference evidence="2 3" key="1">
    <citation type="journal article" date="2012" name="BMC Genomics">
        <title>Comparative genomic analysis and phylogenetic position of Theileria equi.</title>
        <authorList>
            <person name="Kappmeyer L.S."/>
            <person name="Thiagarajan M."/>
            <person name="Herndon D.R."/>
            <person name="Ramsay J.D."/>
            <person name="Caler E."/>
            <person name="Djikeng A."/>
            <person name="Gillespie J.J."/>
            <person name="Lau A.O."/>
            <person name="Roalson E.H."/>
            <person name="Silva J.C."/>
            <person name="Silva M.G."/>
            <person name="Suarez C.E."/>
            <person name="Ueti M.W."/>
            <person name="Nene V.M."/>
            <person name="Mealey R.H."/>
            <person name="Knowles D.P."/>
            <person name="Brayton K.A."/>
        </authorList>
    </citation>
    <scope>NUCLEOTIDE SEQUENCE [LARGE SCALE GENOMIC DNA]</scope>
    <source>
        <strain evidence="2 3">WA</strain>
    </source>
</reference>
<dbReference type="GeneID" id="15804356"/>
<evidence type="ECO:0000313" key="3">
    <source>
        <dbReference type="Proteomes" id="UP000031512"/>
    </source>
</evidence>
<dbReference type="eggNOG" id="KOG1366">
    <property type="taxonomic scope" value="Eukaryota"/>
</dbReference>
<organism evidence="2 3">
    <name type="scientific">Theileria equi strain WA</name>
    <dbReference type="NCBI Taxonomy" id="1537102"/>
    <lineage>
        <taxon>Eukaryota</taxon>
        <taxon>Sar</taxon>
        <taxon>Alveolata</taxon>
        <taxon>Apicomplexa</taxon>
        <taxon>Aconoidasida</taxon>
        <taxon>Piroplasmida</taxon>
        <taxon>Theileriidae</taxon>
        <taxon>Theileria</taxon>
    </lineage>
</organism>
<feature type="compositionally biased region" description="Basic and acidic residues" evidence="1">
    <location>
        <begin position="125"/>
        <end position="141"/>
    </location>
</feature>
<dbReference type="VEuPathDB" id="PiroplasmaDB:BEWA_012800"/>
<feature type="region of interest" description="Disordered" evidence="1">
    <location>
        <begin position="125"/>
        <end position="146"/>
    </location>
</feature>
<evidence type="ECO:0000313" key="2">
    <source>
        <dbReference type="EMBL" id="EKX72721.1"/>
    </source>
</evidence>
<accession>L1LBK9</accession>
<sequence>MPLINIKHKCPDGEKSQATTIECSKHKHFKAFLSNVYDDPEDPKYRVCKHTRNGVRILRLTYDREDLKNADGGSLLTSIHTGIEEVSVYYSAEYDKKNNDIDKPLLLKIKDDKKGIHWYSNADANKKEHEQYEEGEEEKKPPANTRWKLIPSEESASYGENDPTGNLKGKLNGLTCKLHRLHYVDISRKEKSGTYYRCPVCKKYNVKVTVTTNGIGGGVSGYTKYKHEYGAGLDSVRYGTTVLEWKDEEEGDEYNDTFPLDGVTRNISVYYWNADVDRKKPLLMEVYIGETPEGHENTPVPLINIGEQNNKRWTMIFDNGVPKTLSSDELLPKLQELKCQLFKPVIIDVSVCEAREYDNLECKKEECHGKVKVTSVPLPGLTGYTAWRHTYGNNKPGDTFTITKFTGEPSEGNTPEEFFPIWEVKEVITYFSKCGNTNTLFLIYISTKNGDTKKWSEDPCQSGKWKIETKLEGKDLKTTNSTTDILKSVLETARLQSESQQQLHTEHKPGVEETEKDKKESSSGKDAQSGAEEEPGRSGLDDLMNFGKIGYGLAGLFGSELALSLVDEMKHLKLNHVLEWTNSAIKYITTTADLSDQVPDTESETKILLQGTPVAQMAGERLKHLIVTPGFMGGSGLGPREEAQVTMSDTAVIIPGLTAQEDLPKTSSGSNDHNPTTTNIIVSVTTGFLGTSALACFAGWKLYNRYKGDLWKLLLTLLHLLLH</sequence>
<dbReference type="Gene3D" id="2.60.120.1540">
    <property type="match status" value="1"/>
</dbReference>
<dbReference type="EMBL" id="ACOU01000004">
    <property type="protein sequence ID" value="EKX72721.1"/>
    <property type="molecule type" value="Genomic_DNA"/>
</dbReference>
<dbReference type="AlphaFoldDB" id="L1LBK9"/>
<proteinExistence type="predicted"/>
<dbReference type="STRING" id="1537102.L1LBK9"/>
<dbReference type="KEGG" id="beq:BEWA_012800"/>
<dbReference type="RefSeq" id="XP_004832173.1">
    <property type="nucleotide sequence ID" value="XM_004832116.1"/>
</dbReference>
<gene>
    <name evidence="2" type="ORF">BEWA_012800</name>
</gene>
<evidence type="ECO:0000256" key="1">
    <source>
        <dbReference type="SAM" id="MobiDB-lite"/>
    </source>
</evidence>
<feature type="compositionally biased region" description="Basic and acidic residues" evidence="1">
    <location>
        <begin position="504"/>
        <end position="523"/>
    </location>
</feature>
<protein>
    <submittedName>
        <fullName evidence="2">Uncharacterized protein</fullName>
    </submittedName>
</protein>
<name>L1LBK9_THEEQ</name>
<feature type="region of interest" description="Disordered" evidence="1">
    <location>
        <begin position="496"/>
        <end position="539"/>
    </location>
</feature>
<dbReference type="OrthoDB" id="6359008at2759"/>
<dbReference type="Proteomes" id="UP000031512">
    <property type="component" value="Unassembled WGS sequence"/>
</dbReference>
<comment type="caution">
    <text evidence="2">The sequence shown here is derived from an EMBL/GenBank/DDBJ whole genome shotgun (WGS) entry which is preliminary data.</text>
</comment>
<keyword evidence="3" id="KW-1185">Reference proteome</keyword>